<evidence type="ECO:0000256" key="6">
    <source>
        <dbReference type="ARBA" id="ARBA00022989"/>
    </source>
</evidence>
<dbReference type="Pfam" id="PF00520">
    <property type="entry name" value="Ion_trans"/>
    <property type="match status" value="1"/>
</dbReference>
<dbReference type="EMBL" id="CATQJL010000305">
    <property type="protein sequence ID" value="CAJ0602464.1"/>
    <property type="molecule type" value="Genomic_DNA"/>
</dbReference>
<dbReference type="Gene3D" id="1.10.287.70">
    <property type="match status" value="1"/>
</dbReference>
<protein>
    <recommendedName>
        <fullName evidence="12">Ion transport domain-containing protein</fullName>
    </recommendedName>
</protein>
<evidence type="ECO:0000259" key="12">
    <source>
        <dbReference type="Pfam" id="PF00520"/>
    </source>
</evidence>
<evidence type="ECO:0000256" key="8">
    <source>
        <dbReference type="ARBA" id="ARBA00023065"/>
    </source>
</evidence>
<evidence type="ECO:0000256" key="4">
    <source>
        <dbReference type="ARBA" id="ARBA00022692"/>
    </source>
</evidence>
<keyword evidence="14" id="KW-1185">Reference proteome</keyword>
<organism evidence="13 14">
    <name type="scientific">Cylicocyclus nassatus</name>
    <name type="common">Nematode worm</name>
    <dbReference type="NCBI Taxonomy" id="53992"/>
    <lineage>
        <taxon>Eukaryota</taxon>
        <taxon>Metazoa</taxon>
        <taxon>Ecdysozoa</taxon>
        <taxon>Nematoda</taxon>
        <taxon>Chromadorea</taxon>
        <taxon>Rhabditida</taxon>
        <taxon>Rhabditina</taxon>
        <taxon>Rhabditomorpha</taxon>
        <taxon>Strongyloidea</taxon>
        <taxon>Strongylidae</taxon>
        <taxon>Cylicocyclus</taxon>
    </lineage>
</organism>
<dbReference type="SUPFAM" id="SSF48403">
    <property type="entry name" value="Ankyrin repeat"/>
    <property type="match status" value="1"/>
</dbReference>
<feature type="domain" description="Ion transport" evidence="12">
    <location>
        <begin position="214"/>
        <end position="352"/>
    </location>
</feature>
<comment type="caution">
    <text evidence="13">The sequence shown here is derived from an EMBL/GenBank/DDBJ whole genome shotgun (WGS) entry which is preliminary data.</text>
</comment>
<dbReference type="Gene3D" id="1.25.40.20">
    <property type="entry name" value="Ankyrin repeat-containing domain"/>
    <property type="match status" value="1"/>
</dbReference>
<keyword evidence="6 11" id="KW-1133">Transmembrane helix</keyword>
<evidence type="ECO:0000256" key="5">
    <source>
        <dbReference type="ARBA" id="ARBA00022737"/>
    </source>
</evidence>
<evidence type="ECO:0000256" key="10">
    <source>
        <dbReference type="ARBA" id="ARBA00023303"/>
    </source>
</evidence>
<keyword evidence="2" id="KW-0813">Transport</keyword>
<dbReference type="GO" id="GO:1902495">
    <property type="term" value="C:transmembrane transporter complex"/>
    <property type="evidence" value="ECO:0007669"/>
    <property type="project" value="TreeGrafter"/>
</dbReference>
<proteinExistence type="predicted"/>
<keyword evidence="9 11" id="KW-0472">Membrane</keyword>
<feature type="transmembrane region" description="Helical" evidence="11">
    <location>
        <begin position="317"/>
        <end position="342"/>
    </location>
</feature>
<dbReference type="InterPro" id="IPR002110">
    <property type="entry name" value="Ankyrin_rpt"/>
</dbReference>
<keyword evidence="10" id="KW-0407">Ion channel</keyword>
<evidence type="ECO:0000313" key="13">
    <source>
        <dbReference type="EMBL" id="CAJ0602464.1"/>
    </source>
</evidence>
<keyword evidence="8" id="KW-0406">Ion transport</keyword>
<name>A0AA36M7S4_CYLNA</name>
<keyword evidence="7" id="KW-0040">ANK repeat</keyword>
<dbReference type="InterPro" id="IPR005821">
    <property type="entry name" value="Ion_trans_dom"/>
</dbReference>
<gene>
    <name evidence="13" type="ORF">CYNAS_LOCUS14447</name>
</gene>
<comment type="subcellular location">
    <subcellularLocation>
        <location evidence="1">Membrane</location>
        <topology evidence="1">Multi-pass membrane protein</topology>
    </subcellularLocation>
</comment>
<dbReference type="Pfam" id="PF12796">
    <property type="entry name" value="Ank_2"/>
    <property type="match status" value="1"/>
</dbReference>
<keyword evidence="3" id="KW-0716">Sensory transduction</keyword>
<keyword evidence="5" id="KW-0677">Repeat</keyword>
<evidence type="ECO:0000256" key="2">
    <source>
        <dbReference type="ARBA" id="ARBA00022448"/>
    </source>
</evidence>
<keyword evidence="4 11" id="KW-0812">Transmembrane</keyword>
<dbReference type="Proteomes" id="UP001176961">
    <property type="component" value="Unassembled WGS sequence"/>
</dbReference>
<feature type="transmembrane region" description="Helical" evidence="11">
    <location>
        <begin position="220"/>
        <end position="242"/>
    </location>
</feature>
<dbReference type="InterPro" id="IPR036770">
    <property type="entry name" value="Ankyrin_rpt-contain_sf"/>
</dbReference>
<evidence type="ECO:0000256" key="9">
    <source>
        <dbReference type="ARBA" id="ARBA00023136"/>
    </source>
</evidence>
<dbReference type="AlphaFoldDB" id="A0AA36M7S4"/>
<dbReference type="PANTHER" id="PTHR47143:SF3">
    <property type="entry name" value="PWWP DOMAIN-CONTAINING PROTEIN"/>
    <property type="match status" value="1"/>
</dbReference>
<evidence type="ECO:0000313" key="14">
    <source>
        <dbReference type="Proteomes" id="UP001176961"/>
    </source>
</evidence>
<sequence>MVQGKVKGSLLQQTRRTTPLHVAAEKGYDRLVKRLLLDFIPTKNKKGETALDLAISNGHESVARVLVESDYWEEVMAPSDTKKMSCHNEARITPMRKLIDKFPKVAKLVFEKCIETKEESTPPLKCKYYDLTYLDDTYMMPSEDGTELTAGIDPYDENGRLKKEAKAYSDDYDVVYKYHPLKMIANAVNLKHANAEKLKLLSEPLVIALINHKWNSLGRYVYYSALMIYIAFMVLFTLFVIYTPAPFNVYDADKNKMVDLSAYLYAKNSTCEEVPEFSTVPSAVLKTAVMMIGELEFTAIFHGDMHVHPQRLFDPEIAYPLFLFFCVIMTILLMNLLVGLAVDDIKGVQDKAELKRLSMQVDLVLQVEASMPYFRKLTTRSYYSTKLGLVPSRWKNLCTRFGFSSTEEKEEGTLDNYGFHDVRLSLDSINRQLLSLQEDIVKFHDRLFRTEAMVRKVLEHNKIEYEEDDWEKPSQSTDD</sequence>
<evidence type="ECO:0000256" key="3">
    <source>
        <dbReference type="ARBA" id="ARBA00022606"/>
    </source>
</evidence>
<dbReference type="PANTHER" id="PTHR47143">
    <property type="entry name" value="TRANSIENT RECEPTOR POTENTIAL CATION CHANNEL PROTEIN PAINLESS"/>
    <property type="match status" value="1"/>
</dbReference>
<dbReference type="InterPro" id="IPR052076">
    <property type="entry name" value="TRP_cation_channel"/>
</dbReference>
<dbReference type="GO" id="GO:0005216">
    <property type="term" value="F:monoatomic ion channel activity"/>
    <property type="evidence" value="ECO:0007669"/>
    <property type="project" value="InterPro"/>
</dbReference>
<reference evidence="13" key="1">
    <citation type="submission" date="2023-07" db="EMBL/GenBank/DDBJ databases">
        <authorList>
            <consortium name="CYATHOMIX"/>
        </authorList>
    </citation>
    <scope>NUCLEOTIDE SEQUENCE</scope>
    <source>
        <strain evidence="13">N/A</strain>
    </source>
</reference>
<accession>A0AA36M7S4</accession>
<dbReference type="SMART" id="SM00248">
    <property type="entry name" value="ANK"/>
    <property type="match status" value="2"/>
</dbReference>
<evidence type="ECO:0000256" key="11">
    <source>
        <dbReference type="SAM" id="Phobius"/>
    </source>
</evidence>
<evidence type="ECO:0000256" key="1">
    <source>
        <dbReference type="ARBA" id="ARBA00004141"/>
    </source>
</evidence>
<evidence type="ECO:0000256" key="7">
    <source>
        <dbReference type="ARBA" id="ARBA00023043"/>
    </source>
</evidence>